<protein>
    <submittedName>
        <fullName evidence="1">Uncharacterized protein</fullName>
    </submittedName>
</protein>
<dbReference type="EMBL" id="FPIZ01000001">
    <property type="protein sequence ID" value="SFW16281.1"/>
    <property type="molecule type" value="Genomic_DNA"/>
</dbReference>
<sequence>MSYPTYVPRIGNATAELIDDEINRAKTKFKEVKFNSAHEGFAVLKEEVDELWDEVKKDGSKERMRAEAVQVAAMAIRFINELT</sequence>
<dbReference type="STRING" id="1004.SAMN05661012_00337"/>
<accession>A0A1K1LZI0</accession>
<organism evidence="1 3">
    <name type="scientific">Chitinophaga sancti</name>
    <dbReference type="NCBI Taxonomy" id="1004"/>
    <lineage>
        <taxon>Bacteria</taxon>
        <taxon>Pseudomonadati</taxon>
        <taxon>Bacteroidota</taxon>
        <taxon>Chitinophagia</taxon>
        <taxon>Chitinophagales</taxon>
        <taxon>Chitinophagaceae</taxon>
        <taxon>Chitinophaga</taxon>
    </lineage>
</organism>
<dbReference type="RefSeq" id="WP_072356870.1">
    <property type="nucleotide sequence ID" value="NZ_CP139972.1"/>
</dbReference>
<name>A0A1K1LZI0_9BACT</name>
<evidence type="ECO:0000313" key="1">
    <source>
        <dbReference type="EMBL" id="SFW16281.1"/>
    </source>
</evidence>
<keyword evidence="4" id="KW-1185">Reference proteome</keyword>
<dbReference type="OrthoDB" id="2989645at2"/>
<reference evidence="2 4" key="2">
    <citation type="submission" date="2023-11" db="EMBL/GenBank/DDBJ databases">
        <title>MicrobeMod: A computational toolkit for identifying prokaryotic methylation and restriction-modification with nanopore sequencing.</title>
        <authorList>
            <person name="Crits-Christoph A."/>
            <person name="Kang S.C."/>
            <person name="Lee H."/>
            <person name="Ostrov N."/>
        </authorList>
    </citation>
    <scope>NUCLEOTIDE SEQUENCE [LARGE SCALE GENOMIC DNA]</scope>
    <source>
        <strain evidence="2 4">ATCC 23090</strain>
    </source>
</reference>
<dbReference type="EMBL" id="CP140154">
    <property type="protein sequence ID" value="WQG89645.1"/>
    <property type="molecule type" value="Genomic_DNA"/>
</dbReference>
<evidence type="ECO:0000313" key="4">
    <source>
        <dbReference type="Proteomes" id="UP001326715"/>
    </source>
</evidence>
<dbReference type="AlphaFoldDB" id="A0A1K1LZI0"/>
<dbReference type="Proteomes" id="UP000183788">
    <property type="component" value="Unassembled WGS sequence"/>
</dbReference>
<dbReference type="Proteomes" id="UP001326715">
    <property type="component" value="Chromosome"/>
</dbReference>
<proteinExistence type="predicted"/>
<gene>
    <name evidence="1" type="ORF">SAMN05661012_00337</name>
    <name evidence="2" type="ORF">SR876_32445</name>
</gene>
<reference evidence="1 3" key="1">
    <citation type="submission" date="2016-11" db="EMBL/GenBank/DDBJ databases">
        <authorList>
            <person name="Jaros S."/>
            <person name="Januszkiewicz K."/>
            <person name="Wedrychowicz H."/>
        </authorList>
    </citation>
    <scope>NUCLEOTIDE SEQUENCE [LARGE SCALE GENOMIC DNA]</scope>
    <source>
        <strain evidence="1 3">DSM 784</strain>
    </source>
</reference>
<evidence type="ECO:0000313" key="2">
    <source>
        <dbReference type="EMBL" id="WQG89645.1"/>
    </source>
</evidence>
<evidence type="ECO:0000313" key="3">
    <source>
        <dbReference type="Proteomes" id="UP000183788"/>
    </source>
</evidence>